<keyword evidence="1" id="KW-0812">Transmembrane</keyword>
<dbReference type="PANTHER" id="PTHR35893">
    <property type="entry name" value="INNER MEMBRANE PROTEIN-RELATED"/>
    <property type="match status" value="1"/>
</dbReference>
<keyword evidence="3" id="KW-1185">Reference proteome</keyword>
<evidence type="ECO:0000313" key="3">
    <source>
        <dbReference type="Proteomes" id="UP001068379"/>
    </source>
</evidence>
<sequence length="104" mass="11458">MLSPSQTDSKHPAIDMRQSLTELTHDLEDILQHLGDAADDQAVSIKEKASKALGSLRDLEQQAQGRLRAAGHDTQKFVHENPWMVIAATTMAAYAIGLLTRSRH</sequence>
<reference evidence="2" key="1">
    <citation type="submission" date="2022-12" db="EMBL/GenBank/DDBJ databases">
        <title>Bacterial isolates from different developmental stages of Nematostella vectensis.</title>
        <authorList>
            <person name="Fraune S."/>
        </authorList>
    </citation>
    <scope>NUCLEOTIDE SEQUENCE</scope>
    <source>
        <strain evidence="2">G21619-S1</strain>
    </source>
</reference>
<evidence type="ECO:0000256" key="1">
    <source>
        <dbReference type="SAM" id="Phobius"/>
    </source>
</evidence>
<protein>
    <recommendedName>
        <fullName evidence="4">DUF883 domain-containing protein</fullName>
    </recommendedName>
</protein>
<feature type="transmembrane region" description="Helical" evidence="1">
    <location>
        <begin position="83"/>
        <end position="100"/>
    </location>
</feature>
<keyword evidence="1" id="KW-0472">Membrane</keyword>
<dbReference type="RefSeq" id="WP_269358773.1">
    <property type="nucleotide sequence ID" value="NZ_JAPWHE010000006.1"/>
</dbReference>
<name>A0ABT4M4M6_9BURK</name>
<comment type="caution">
    <text evidence="2">The sequence shown here is derived from an EMBL/GenBank/DDBJ whole genome shotgun (WGS) entry which is preliminary data.</text>
</comment>
<keyword evidence="1" id="KW-1133">Transmembrane helix</keyword>
<dbReference type="EMBL" id="JAPWHE010000006">
    <property type="protein sequence ID" value="MCZ4330289.1"/>
    <property type="molecule type" value="Genomic_DNA"/>
</dbReference>
<evidence type="ECO:0000313" key="2">
    <source>
        <dbReference type="EMBL" id="MCZ4330289.1"/>
    </source>
</evidence>
<proteinExistence type="predicted"/>
<dbReference type="InterPro" id="IPR010279">
    <property type="entry name" value="YqjD/ElaB"/>
</dbReference>
<gene>
    <name evidence="2" type="ORF">O4H32_10040</name>
</gene>
<dbReference type="PANTHER" id="PTHR35893:SF3">
    <property type="entry name" value="INNER MEMBRANE PROTEIN"/>
    <property type="match status" value="1"/>
</dbReference>
<dbReference type="Proteomes" id="UP001068379">
    <property type="component" value="Unassembled WGS sequence"/>
</dbReference>
<organism evidence="2 3">
    <name type="scientific">Castellaniella denitrificans</name>
    <dbReference type="NCBI Taxonomy" id="56119"/>
    <lineage>
        <taxon>Bacteria</taxon>
        <taxon>Pseudomonadati</taxon>
        <taxon>Pseudomonadota</taxon>
        <taxon>Betaproteobacteria</taxon>
        <taxon>Burkholderiales</taxon>
        <taxon>Alcaligenaceae</taxon>
        <taxon>Castellaniella</taxon>
    </lineage>
</organism>
<evidence type="ECO:0008006" key="4">
    <source>
        <dbReference type="Google" id="ProtNLM"/>
    </source>
</evidence>
<accession>A0ABT4M4M6</accession>